<evidence type="ECO:0000259" key="1">
    <source>
        <dbReference type="Pfam" id="PF00814"/>
    </source>
</evidence>
<dbReference type="Proteomes" id="UP000010793">
    <property type="component" value="Chromosome"/>
</dbReference>
<sequence>MSNILAFDTVSSSFSIALKKDNNIIEVNKENIKNHNEELLPILNSFLEENKISLNEINCIVMGIGPGSFTAIRIAFSTIKTICYAKNIPIIGASSLETLYQNIVSYNGIKLSMIDARKGSIYANIYKDNNKIKENLDLTYEESVNLIKDISTKDDTITLCGDGFSKNEDYFLEKLQEYKLNKLDNSYNIIKASNSILISEERYNKRQFDNIFSLNPLYIRKSEAENKLNIKN</sequence>
<dbReference type="InterPro" id="IPR000905">
    <property type="entry name" value="Gcp-like_dom"/>
</dbReference>
<dbReference type="SUPFAM" id="SSF53067">
    <property type="entry name" value="Actin-like ATPase domain"/>
    <property type="match status" value="2"/>
</dbReference>
<evidence type="ECO:0000313" key="3">
    <source>
        <dbReference type="Proteomes" id="UP000010793"/>
    </source>
</evidence>
<dbReference type="KEGG" id="bpip:BPP43_03550"/>
<dbReference type="CDD" id="cd24032">
    <property type="entry name" value="ASKHA_NBD_TsaB"/>
    <property type="match status" value="1"/>
</dbReference>
<feature type="domain" description="Gcp-like" evidence="1">
    <location>
        <begin position="32"/>
        <end position="150"/>
    </location>
</feature>
<dbReference type="InterPro" id="IPR043129">
    <property type="entry name" value="ATPase_NBD"/>
</dbReference>
<evidence type="ECO:0000313" key="2">
    <source>
        <dbReference type="EMBL" id="AGA66004.1"/>
    </source>
</evidence>
<dbReference type="RefSeq" id="WP_015274159.1">
    <property type="nucleotide sequence ID" value="NC_019908.1"/>
</dbReference>
<dbReference type="NCBIfam" id="TIGR03725">
    <property type="entry name" value="T6A_YeaZ"/>
    <property type="match status" value="1"/>
</dbReference>
<gene>
    <name evidence="2" type="ORF">BPP43_03550</name>
</gene>
<dbReference type="GO" id="GO:0002949">
    <property type="term" value="P:tRNA threonylcarbamoyladenosine modification"/>
    <property type="evidence" value="ECO:0007669"/>
    <property type="project" value="InterPro"/>
</dbReference>
<name>A0A3B6VLH6_BRAPL</name>
<keyword evidence="3" id="KW-1185">Reference proteome</keyword>
<dbReference type="InterPro" id="IPR022496">
    <property type="entry name" value="T6A_TsaB"/>
</dbReference>
<organism evidence="2 3">
    <name type="scientific">Brachyspira pilosicoli P43/6/78</name>
    <dbReference type="NCBI Taxonomy" id="1042417"/>
    <lineage>
        <taxon>Bacteria</taxon>
        <taxon>Pseudomonadati</taxon>
        <taxon>Spirochaetota</taxon>
        <taxon>Spirochaetia</taxon>
        <taxon>Brachyspirales</taxon>
        <taxon>Brachyspiraceae</taxon>
        <taxon>Brachyspira</taxon>
    </lineage>
</organism>
<dbReference type="Gene3D" id="3.30.420.40">
    <property type="match status" value="2"/>
</dbReference>
<accession>A0A3B6VLH6</accession>
<dbReference type="Pfam" id="PF00814">
    <property type="entry name" value="TsaD"/>
    <property type="match status" value="1"/>
</dbReference>
<proteinExistence type="predicted"/>
<reference evidence="2 3" key="1">
    <citation type="journal article" date="2013" name="Genome Announc.">
        <title>Complete Genome Sequence of the Porcine Strain Brachyspira pilosicoli P43/6/78(T.).</title>
        <authorList>
            <person name="Lin C."/>
            <person name="den Bakker H.C."/>
            <person name="Suzuki H."/>
            <person name="Lefebure T."/>
            <person name="Ponnala L."/>
            <person name="Sun Q."/>
            <person name="Stanhope M.J."/>
            <person name="Wiedmann M."/>
            <person name="Duhamel G.E."/>
        </authorList>
    </citation>
    <scope>NUCLEOTIDE SEQUENCE [LARGE SCALE GENOMIC DNA]</scope>
    <source>
        <strain evidence="2 3">P43/6/78</strain>
    </source>
</reference>
<protein>
    <submittedName>
        <fullName evidence="2">Putative molecular chaperone</fullName>
    </submittedName>
</protein>
<dbReference type="EMBL" id="CP002873">
    <property type="protein sequence ID" value="AGA66004.1"/>
    <property type="molecule type" value="Genomic_DNA"/>
</dbReference>
<dbReference type="AlphaFoldDB" id="A0A3B6VLH6"/>